<dbReference type="InterPro" id="IPR002901">
    <property type="entry name" value="MGlyc_endo_b_GlcNAc-like_dom"/>
</dbReference>
<evidence type="ECO:0000256" key="2">
    <source>
        <dbReference type="ARBA" id="ARBA00022801"/>
    </source>
</evidence>
<keyword evidence="3" id="KW-0472">Membrane</keyword>
<dbReference type="Gene3D" id="4.10.80.30">
    <property type="entry name" value="DNA polymerase, domain 6"/>
    <property type="match status" value="1"/>
</dbReference>
<dbReference type="Gene3D" id="1.10.530.10">
    <property type="match status" value="1"/>
</dbReference>
<dbReference type="Proteomes" id="UP000245080">
    <property type="component" value="Unassembled WGS sequence"/>
</dbReference>
<dbReference type="InterPro" id="IPR051056">
    <property type="entry name" value="Glycosyl_Hydrolase_73"/>
</dbReference>
<keyword evidence="6" id="KW-1185">Reference proteome</keyword>
<dbReference type="PRINTS" id="PR01002">
    <property type="entry name" value="FLGFLGJ"/>
</dbReference>
<comment type="similarity">
    <text evidence="1">Belongs to the glycosyl hydrolase 73 family.</text>
</comment>
<evidence type="ECO:0000256" key="1">
    <source>
        <dbReference type="ARBA" id="ARBA00010266"/>
    </source>
</evidence>
<dbReference type="Pfam" id="PF01832">
    <property type="entry name" value="Glucosaminidase"/>
    <property type="match status" value="1"/>
</dbReference>
<accession>A0A2V1N113</accession>
<evidence type="ECO:0000259" key="4">
    <source>
        <dbReference type="SMART" id="SM00047"/>
    </source>
</evidence>
<dbReference type="EMBL" id="QCXQ01000002">
    <property type="protein sequence ID" value="PWG00066.1"/>
    <property type="molecule type" value="Genomic_DNA"/>
</dbReference>
<dbReference type="OrthoDB" id="977752at2"/>
<gene>
    <name evidence="5" type="ORF">DCM90_03770</name>
</gene>
<keyword evidence="3" id="KW-0812">Transmembrane</keyword>
<dbReference type="SMART" id="SM00047">
    <property type="entry name" value="LYZ2"/>
    <property type="match status" value="1"/>
</dbReference>
<keyword evidence="3" id="KW-1133">Transmembrane helix</keyword>
<evidence type="ECO:0000313" key="5">
    <source>
        <dbReference type="EMBL" id="PWG00066.1"/>
    </source>
</evidence>
<evidence type="ECO:0000313" key="6">
    <source>
        <dbReference type="Proteomes" id="UP000245080"/>
    </source>
</evidence>
<dbReference type="AlphaFoldDB" id="A0A2V1N113"/>
<proteinExistence type="inferred from homology"/>
<comment type="caution">
    <text evidence="5">The sequence shown here is derived from an EMBL/GenBank/DDBJ whole genome shotgun (WGS) entry which is preliminary data.</text>
</comment>
<keyword evidence="2" id="KW-0378">Hydrolase</keyword>
<feature type="transmembrane region" description="Helical" evidence="3">
    <location>
        <begin position="7"/>
        <end position="25"/>
    </location>
</feature>
<reference evidence="5 6" key="1">
    <citation type="journal article" date="2018" name="Int. J. Syst. Evol. Microbiol.">
        <title>Lactobacillus bambusae sp. nov., isolated from a traditional fermented Ma-bamboo shoots of Taiwan.</title>
        <authorList>
            <person name="Wang L.-T."/>
        </authorList>
    </citation>
    <scope>NUCLEOTIDE SEQUENCE [LARGE SCALE GENOMIC DNA]</scope>
    <source>
        <strain evidence="5 6">BS-W1</strain>
    </source>
</reference>
<sequence length="196" mass="21637">MRRSKTFSTMIFMAVILVFAVGFGMRHVMLQVGNSVDATTSSEVSPTAAAHKAFIKKMATPAVAAYHQTGQVLPSIVLAQGILESNWGTSELYLQANNPFGVKGTYQGQSKTFPTSEYVNGKKIQIQAAFRAYPSLETAILDHDALLANQYLKNQRITSFSRQAKLLQENGYATDPDYAEKLVNLINQYQLSQYDA</sequence>
<name>A0A2V1N113_9LACO</name>
<organism evidence="5 6">
    <name type="scientific">Levilactobacillus bambusae</name>
    <dbReference type="NCBI Taxonomy" id="2024736"/>
    <lineage>
        <taxon>Bacteria</taxon>
        <taxon>Bacillati</taxon>
        <taxon>Bacillota</taxon>
        <taxon>Bacilli</taxon>
        <taxon>Lactobacillales</taxon>
        <taxon>Lactobacillaceae</taxon>
        <taxon>Levilactobacillus</taxon>
    </lineage>
</organism>
<feature type="domain" description="Mannosyl-glycoprotein endo-beta-N-acetylglucosamidase-like" evidence="4">
    <location>
        <begin position="44"/>
        <end position="195"/>
    </location>
</feature>
<dbReference type="PANTHER" id="PTHR33308:SF9">
    <property type="entry name" value="PEPTIDOGLYCAN HYDROLASE FLGJ"/>
    <property type="match status" value="1"/>
</dbReference>
<protein>
    <submittedName>
        <fullName evidence="5">N-acetylmuramidase</fullName>
    </submittedName>
</protein>
<dbReference type="PANTHER" id="PTHR33308">
    <property type="entry name" value="PEPTIDOGLYCAN HYDROLASE FLGJ"/>
    <property type="match status" value="1"/>
</dbReference>
<dbReference type="GO" id="GO:0004040">
    <property type="term" value="F:amidase activity"/>
    <property type="evidence" value="ECO:0007669"/>
    <property type="project" value="InterPro"/>
</dbReference>
<evidence type="ECO:0000256" key="3">
    <source>
        <dbReference type="SAM" id="Phobius"/>
    </source>
</evidence>